<keyword evidence="3" id="KW-1185">Reference proteome</keyword>
<dbReference type="KEGG" id="parb:CJU94_31540"/>
<feature type="region of interest" description="Disordered" evidence="1">
    <location>
        <begin position="1"/>
        <end position="20"/>
    </location>
</feature>
<dbReference type="EMBL" id="CP022990">
    <property type="protein sequence ID" value="ASW02589.1"/>
    <property type="molecule type" value="Genomic_DNA"/>
</dbReference>
<protein>
    <submittedName>
        <fullName evidence="2">Uncharacterized protein</fullName>
    </submittedName>
</protein>
<dbReference type="AlphaFoldDB" id="A0A248VU70"/>
<evidence type="ECO:0000313" key="3">
    <source>
        <dbReference type="Proteomes" id="UP000215158"/>
    </source>
</evidence>
<name>A0A248VU70_9BURK</name>
<accession>A0A248VU70</accession>
<gene>
    <name evidence="2" type="ORF">CJU94_31540</name>
</gene>
<proteinExistence type="predicted"/>
<sequence length="69" mass="7298">METMNRGPATASDVPAAGLTPTVTVNRLPARRFRIRTVTKHARPARGFRENPCAGANRVAINGRSAAAA</sequence>
<organism evidence="2 3">
    <name type="scientific">Paraburkholderia aromaticivorans</name>
    <dbReference type="NCBI Taxonomy" id="2026199"/>
    <lineage>
        <taxon>Bacteria</taxon>
        <taxon>Pseudomonadati</taxon>
        <taxon>Pseudomonadota</taxon>
        <taxon>Betaproteobacteria</taxon>
        <taxon>Burkholderiales</taxon>
        <taxon>Burkholderiaceae</taxon>
        <taxon>Paraburkholderia</taxon>
    </lineage>
</organism>
<evidence type="ECO:0000256" key="1">
    <source>
        <dbReference type="SAM" id="MobiDB-lite"/>
    </source>
</evidence>
<reference evidence="2 3" key="1">
    <citation type="submission" date="2017-08" db="EMBL/GenBank/DDBJ databases">
        <title>Identification and genetic characteristics of simultaneous BTEX- and naphthalene-degrading Paraburkholderia sp. BN5 isolated from petroleum-contaminated soil.</title>
        <authorList>
            <person name="Lee Y."/>
            <person name="Jeon C.O."/>
        </authorList>
    </citation>
    <scope>NUCLEOTIDE SEQUENCE [LARGE SCALE GENOMIC DNA]</scope>
    <source>
        <strain evidence="2 3">BN5</strain>
    </source>
</reference>
<evidence type="ECO:0000313" key="2">
    <source>
        <dbReference type="EMBL" id="ASW02589.1"/>
    </source>
</evidence>
<dbReference type="Proteomes" id="UP000215158">
    <property type="component" value="Chromosome 2"/>
</dbReference>